<dbReference type="InterPro" id="IPR002110">
    <property type="entry name" value="Ankyrin_rpt"/>
</dbReference>
<keyword evidence="7" id="KW-1185">Reference proteome</keyword>
<feature type="repeat" description="ANK" evidence="3">
    <location>
        <begin position="938"/>
        <end position="979"/>
    </location>
</feature>
<dbReference type="SMART" id="SM00248">
    <property type="entry name" value="ANK"/>
    <property type="match status" value="22"/>
</dbReference>
<keyword evidence="2 3" id="KW-0040">ANK repeat</keyword>
<sequence>MKGVPALARNPAFVVLSALPVICLWLQSYGPLAAQPRISTVRSIGLAMPGILYQYNGSPGNVLSSLSPGGTNPFEIKDVRAALAEWSIYSRLDLLRQLNKLTDGGSNEHYLYLRQVYHEYQAAFQAIPEKSRKDVGSLYRIDSTSLRNTIRDIWSVYHDLSYNDVRRLVFLWKMEDWFDIRPVSIESWDQARIVALVRWGYDVGYLSEEEAWPYIERAGAWVIEHFANWNRFAENYIYGRLFEYAGAAESGQIFRDSALIWWELIAPPRRGETTTAESGPPGTGAWINIRLQAYSDPQDSFYLQLYRDLYYFQQAVRSGNAVGVQNILDRPDTVISPELARNQPSVEVAGQKVLQPPLDQPSARGMYPVILAAIYSEPVMNILVSRGFRYQVADRKGRTALHWAAWNGNVSAISLALGLGLNSNQPDNEGKTAVHFAARYNTSLALYRLLQDPRLQRLYPDSEGYTPLHEACYNEKDSNTFGVLLQERYSRLSIDARAGEFRQTPLMIAASLGSAEQIVSLLQRGANPNARDNRGWTALHYAAQSGIPSAIRLLLSDGSDVNARSNVQETSLLIAVRDANSQVVALLLQAGANISYADLELKGPIHWAGLNPDINVLQLLLQNGADPNTPGPNGQSPMHFAAEMGSVSHLTTLLEVGAEVDTISRFGFTPLMIAVSKRNYEAANFLVNRGADLNHNNDWNTRLPRRRGDLSPAVTAQSLNPANAGEIEQGLSQDQSSIPRPELPDLSELERVQPSFEVDRESQTSTAIDYLGWSPITLAARHGDYQMVWSLVESGANFQESNIRGWYPIHLAAAVGTAEVLSYLISRGADVSRENAEGLAPIELAAADLVNGAEKLRVLLRAGANPLHLDAKGWSAMTYAAMLGNREVVRQLLNREVDPNDPNVLFPPLVAAAYAGKEDIVFLLLERDADPNMRYKSQGTTALHYSVALNRPEIWGNQSSRNIPAQLLRAGAVVNIADNKGNSPLSWAARWGNANLVKLLLDNNANTFQENQEQLTPFYYALENSYGPARYLVDSFPLAKINQLDSTGMSPLIRAARFGTHRIVALLLAVGADINIKDESGYDALLYALFSDDPENISTLIRGGFKVSQRLTVKEEGKRTRLNPLIYAVREQAPSGNISILLDWLEPEGLNDRDQERKTALHYAIEQKSYASTELLLRKGVDPNVAGAGNDTPLTMAVKSQDMRMLRLLLEAGADVRKPGNKFQTPLQMAVSLSNAEMVDLLRSYGAKGDYGFRGDLVPGLNPNDRYQGPEASPSVPSNASSAAASETNARLPSRGNTTNSANRTSGGLPPRGNTTTNSANRTSGGLPPPGRAADNGRNRGSTGRTGNSESRESDNSSSETSSGGLPPKGS</sequence>
<feature type="repeat" description="ANK" evidence="3">
    <location>
        <begin position="534"/>
        <end position="566"/>
    </location>
</feature>
<feature type="repeat" description="ANK" evidence="3">
    <location>
        <begin position="804"/>
        <end position="836"/>
    </location>
</feature>
<evidence type="ECO:0000256" key="1">
    <source>
        <dbReference type="ARBA" id="ARBA00022737"/>
    </source>
</evidence>
<protein>
    <submittedName>
        <fullName evidence="6">Ankyrin repeat domain-containing protein</fullName>
    </submittedName>
</protein>
<evidence type="ECO:0000313" key="7">
    <source>
        <dbReference type="Proteomes" id="UP001228690"/>
    </source>
</evidence>
<feature type="compositionally biased region" description="Polar residues" evidence="4">
    <location>
        <begin position="1295"/>
        <end position="1306"/>
    </location>
</feature>
<dbReference type="PANTHER" id="PTHR24123">
    <property type="entry name" value="ANKYRIN REPEAT-CONTAINING"/>
    <property type="match status" value="1"/>
</dbReference>
<evidence type="ECO:0000259" key="5">
    <source>
        <dbReference type="Pfam" id="PF06889"/>
    </source>
</evidence>
<feature type="repeat" description="ANK" evidence="3">
    <location>
        <begin position="501"/>
        <end position="533"/>
    </location>
</feature>
<dbReference type="InterPro" id="IPR009677">
    <property type="entry name" value="DUF1266"/>
</dbReference>
<keyword evidence="1" id="KW-0677">Repeat</keyword>
<dbReference type="Gene3D" id="1.25.40.20">
    <property type="entry name" value="Ankyrin repeat-containing domain"/>
    <property type="match status" value="5"/>
</dbReference>
<feature type="repeat" description="ANK" evidence="3">
    <location>
        <begin position="396"/>
        <end position="428"/>
    </location>
</feature>
<evidence type="ECO:0000256" key="2">
    <source>
        <dbReference type="ARBA" id="ARBA00023043"/>
    </source>
</evidence>
<dbReference type="SUPFAM" id="SSF48403">
    <property type="entry name" value="Ankyrin repeat"/>
    <property type="match status" value="4"/>
</dbReference>
<dbReference type="InterPro" id="IPR051165">
    <property type="entry name" value="Multifunctional_ANK_Repeat"/>
</dbReference>
<feature type="repeat" description="ANK" evidence="3">
    <location>
        <begin position="1189"/>
        <end position="1221"/>
    </location>
</feature>
<dbReference type="PANTHER" id="PTHR24123:SF33">
    <property type="entry name" value="PROTEIN HOS4"/>
    <property type="match status" value="1"/>
</dbReference>
<feature type="repeat" description="ANK" evidence="3">
    <location>
        <begin position="1047"/>
        <end position="1079"/>
    </location>
</feature>
<dbReference type="Pfam" id="PF13637">
    <property type="entry name" value="Ank_4"/>
    <property type="match status" value="1"/>
</dbReference>
<evidence type="ECO:0000256" key="4">
    <source>
        <dbReference type="SAM" id="MobiDB-lite"/>
    </source>
</evidence>
<evidence type="ECO:0000313" key="6">
    <source>
        <dbReference type="EMBL" id="WGK69220.1"/>
    </source>
</evidence>
<name>A0ABY8MI34_9SPIO</name>
<dbReference type="Pfam" id="PF12796">
    <property type="entry name" value="Ank_2"/>
    <property type="match status" value="7"/>
</dbReference>
<dbReference type="Proteomes" id="UP001228690">
    <property type="component" value="Chromosome"/>
</dbReference>
<feature type="repeat" description="ANK" evidence="3">
    <location>
        <begin position="1156"/>
        <end position="1188"/>
    </location>
</feature>
<feature type="repeat" description="ANK" evidence="3">
    <location>
        <begin position="633"/>
        <end position="665"/>
    </location>
</feature>
<feature type="repeat" description="ANK" evidence="3">
    <location>
        <begin position="666"/>
        <end position="698"/>
    </location>
</feature>
<organism evidence="6 7">
    <name type="scientific">Candidatus Haliotispira prima</name>
    <dbReference type="NCBI Taxonomy" id="3034016"/>
    <lineage>
        <taxon>Bacteria</taxon>
        <taxon>Pseudomonadati</taxon>
        <taxon>Spirochaetota</taxon>
        <taxon>Spirochaetia</taxon>
        <taxon>Spirochaetales</taxon>
        <taxon>Spirochaetaceae</taxon>
        <taxon>Candidatus Haliotispira</taxon>
    </lineage>
</organism>
<feature type="compositionally biased region" description="Low complexity" evidence="4">
    <location>
        <begin position="1271"/>
        <end position="1290"/>
    </location>
</feature>
<feature type="domain" description="DUF1266" evidence="5">
    <location>
        <begin position="85"/>
        <end position="249"/>
    </location>
</feature>
<proteinExistence type="predicted"/>
<evidence type="ECO:0000256" key="3">
    <source>
        <dbReference type="PROSITE-ProRule" id="PRU00023"/>
    </source>
</evidence>
<dbReference type="Pfam" id="PF00023">
    <property type="entry name" value="Ank"/>
    <property type="match status" value="1"/>
</dbReference>
<dbReference type="PRINTS" id="PR01415">
    <property type="entry name" value="ANKYRIN"/>
</dbReference>
<dbReference type="PROSITE" id="PS50297">
    <property type="entry name" value="ANK_REP_REGION"/>
    <property type="match status" value="13"/>
</dbReference>
<dbReference type="InterPro" id="IPR036770">
    <property type="entry name" value="Ankyrin_rpt-contain_sf"/>
</dbReference>
<dbReference type="Pfam" id="PF06889">
    <property type="entry name" value="DUF1266"/>
    <property type="match status" value="1"/>
</dbReference>
<feature type="compositionally biased region" description="Low complexity" evidence="4">
    <location>
        <begin position="1339"/>
        <end position="1349"/>
    </location>
</feature>
<feature type="repeat" description="ANK" evidence="3">
    <location>
        <begin position="980"/>
        <end position="1012"/>
    </location>
</feature>
<feature type="repeat" description="ANK" evidence="3">
    <location>
        <begin position="771"/>
        <end position="803"/>
    </location>
</feature>
<feature type="repeat" description="ANK" evidence="3">
    <location>
        <begin position="567"/>
        <end position="599"/>
    </location>
</feature>
<feature type="compositionally biased region" description="Polar residues" evidence="4">
    <location>
        <begin position="1313"/>
        <end position="1324"/>
    </location>
</feature>
<feature type="repeat" description="ANK" evidence="3">
    <location>
        <begin position="600"/>
        <end position="632"/>
    </location>
</feature>
<dbReference type="EMBL" id="CP123443">
    <property type="protein sequence ID" value="WGK69220.1"/>
    <property type="molecule type" value="Genomic_DNA"/>
</dbReference>
<gene>
    <name evidence="6" type="ORF">P0082_12195</name>
</gene>
<feature type="region of interest" description="Disordered" evidence="4">
    <location>
        <begin position="1262"/>
        <end position="1371"/>
    </location>
</feature>
<reference evidence="6 7" key="1">
    <citation type="submission" date="2023-04" db="EMBL/GenBank/DDBJ databases">
        <title>Spirochaete genome identified in red abalone sample constitutes a novel genus.</title>
        <authorList>
            <person name="Sharma S.P."/>
            <person name="Purcell C.M."/>
            <person name="Hyde J.R."/>
            <person name="Severin A.J."/>
        </authorList>
    </citation>
    <scope>NUCLEOTIDE SEQUENCE [LARGE SCALE GENOMIC DNA]</scope>
    <source>
        <strain evidence="6 7">SP-2023</strain>
    </source>
</reference>
<feature type="repeat" description="ANK" evidence="3">
    <location>
        <begin position="872"/>
        <end position="904"/>
    </location>
</feature>
<dbReference type="PROSITE" id="PS50088">
    <property type="entry name" value="ANK_REPEAT"/>
    <property type="match status" value="15"/>
</dbReference>
<dbReference type="RefSeq" id="WP_326927408.1">
    <property type="nucleotide sequence ID" value="NZ_CP123443.1"/>
</dbReference>
<accession>A0ABY8MI34</accession>